<gene>
    <name evidence="1" type="ORF">SAMN05216553_11918</name>
</gene>
<reference evidence="2" key="1">
    <citation type="submission" date="2016-10" db="EMBL/GenBank/DDBJ databases">
        <authorList>
            <person name="Varghese N."/>
            <person name="Submissions S."/>
        </authorList>
    </citation>
    <scope>NUCLEOTIDE SEQUENCE [LARGE SCALE GENOMIC DNA]</scope>
    <source>
        <strain evidence="2">CGMCC 4.3506</strain>
    </source>
</reference>
<dbReference type="OrthoDB" id="4168016at2"/>
<dbReference type="Proteomes" id="UP000199623">
    <property type="component" value="Unassembled WGS sequence"/>
</dbReference>
<keyword evidence="2" id="KW-1185">Reference proteome</keyword>
<proteinExistence type="predicted"/>
<dbReference type="EMBL" id="FNCC01000019">
    <property type="protein sequence ID" value="SDH31245.1"/>
    <property type="molecule type" value="Genomic_DNA"/>
</dbReference>
<name>A0A1G8BDE2_9PSEU</name>
<organism evidence="1 2">
    <name type="scientific">Lentzea fradiae</name>
    <dbReference type="NCBI Taxonomy" id="200378"/>
    <lineage>
        <taxon>Bacteria</taxon>
        <taxon>Bacillati</taxon>
        <taxon>Actinomycetota</taxon>
        <taxon>Actinomycetes</taxon>
        <taxon>Pseudonocardiales</taxon>
        <taxon>Pseudonocardiaceae</taxon>
        <taxon>Lentzea</taxon>
    </lineage>
</organism>
<evidence type="ECO:0000313" key="2">
    <source>
        <dbReference type="Proteomes" id="UP000199623"/>
    </source>
</evidence>
<dbReference type="AlphaFoldDB" id="A0A1G8BDE2"/>
<accession>A0A1G8BDE2</accession>
<protein>
    <submittedName>
        <fullName evidence="1">Uncharacterized protein</fullName>
    </submittedName>
</protein>
<dbReference type="STRING" id="200378.SAMN05216553_11918"/>
<evidence type="ECO:0000313" key="1">
    <source>
        <dbReference type="EMBL" id="SDH31245.1"/>
    </source>
</evidence>
<sequence length="201" mass="22326">MAFAAVDEHSIVGTARAVPIDLGPLFNNIGATVETDLGRGGLNVWKNSLPAADLPAAGSLFRYTDVPFRFPEVGSGLPDNVRCEGQRVDLPPGRYDWIYLLACSERRSEDVVHLHYASGEADDEWLRVSDFWAAAPSHFGEVEAVPCSRIHFPRHVQRGIAPRIWQQRLPVPRQQPLAYLRLPDNIAIHVFAMTAVSMGWC</sequence>